<name>A0ABP8U9U8_9ACTN</name>
<comment type="caution">
    <text evidence="2">The sequence shown here is derived from an EMBL/GenBank/DDBJ whole genome shotgun (WGS) entry which is preliminary data.</text>
</comment>
<proteinExistence type="predicted"/>
<feature type="region of interest" description="Disordered" evidence="1">
    <location>
        <begin position="77"/>
        <end position="108"/>
    </location>
</feature>
<accession>A0ABP8U9U8</accession>
<dbReference type="EMBL" id="BAABHK010000003">
    <property type="protein sequence ID" value="GAA4624947.1"/>
    <property type="molecule type" value="Genomic_DNA"/>
</dbReference>
<dbReference type="InterPro" id="IPR045684">
    <property type="entry name" value="DUF6191"/>
</dbReference>
<evidence type="ECO:0000313" key="2">
    <source>
        <dbReference type="EMBL" id="GAA4624947.1"/>
    </source>
</evidence>
<reference evidence="3" key="1">
    <citation type="journal article" date="2019" name="Int. J. Syst. Evol. Microbiol.">
        <title>The Global Catalogue of Microorganisms (GCM) 10K type strain sequencing project: providing services to taxonomists for standard genome sequencing and annotation.</title>
        <authorList>
            <consortium name="The Broad Institute Genomics Platform"/>
            <consortium name="The Broad Institute Genome Sequencing Center for Infectious Disease"/>
            <person name="Wu L."/>
            <person name="Ma J."/>
        </authorList>
    </citation>
    <scope>NUCLEOTIDE SEQUENCE [LARGE SCALE GENOMIC DNA]</scope>
    <source>
        <strain evidence="3">JCM 17939</strain>
    </source>
</reference>
<evidence type="ECO:0000313" key="3">
    <source>
        <dbReference type="Proteomes" id="UP001501442"/>
    </source>
</evidence>
<organism evidence="2 3">
    <name type="scientific">Actinoallomurus vinaceus</name>
    <dbReference type="NCBI Taxonomy" id="1080074"/>
    <lineage>
        <taxon>Bacteria</taxon>
        <taxon>Bacillati</taxon>
        <taxon>Actinomycetota</taxon>
        <taxon>Actinomycetes</taxon>
        <taxon>Streptosporangiales</taxon>
        <taxon>Thermomonosporaceae</taxon>
        <taxon>Actinoallomurus</taxon>
    </lineage>
</organism>
<protein>
    <recommendedName>
        <fullName evidence="4">SMODS and SLOG-associating 2TM effector domain-containing protein</fullName>
    </recommendedName>
</protein>
<gene>
    <name evidence="2" type="ORF">GCM10023196_027180</name>
</gene>
<dbReference type="RefSeq" id="WP_345431092.1">
    <property type="nucleotide sequence ID" value="NZ_BAABHK010000003.1"/>
</dbReference>
<keyword evidence="3" id="KW-1185">Reference proteome</keyword>
<evidence type="ECO:0008006" key="4">
    <source>
        <dbReference type="Google" id="ProtNLM"/>
    </source>
</evidence>
<dbReference type="Pfam" id="PF19690">
    <property type="entry name" value="DUF6191"/>
    <property type="match status" value="1"/>
</dbReference>
<dbReference type="Proteomes" id="UP001501442">
    <property type="component" value="Unassembled WGS sequence"/>
</dbReference>
<sequence>MAGYAAALPVLACMLLALAGLERAWIRITGHGLLPWLRRRSGTPLSATGFDEFTAAFQGSKRTELDHRQVERVLRDEDADGAPPANRVDLDQNVAYITKSNPDRDANQ</sequence>
<evidence type="ECO:0000256" key="1">
    <source>
        <dbReference type="SAM" id="MobiDB-lite"/>
    </source>
</evidence>